<name>A0ACC2SDP3_9FUNG</name>
<protein>
    <submittedName>
        <fullName evidence="1">Uncharacterized protein</fullName>
    </submittedName>
</protein>
<organism evidence="1 2">
    <name type="scientific">Entomophthora muscae</name>
    <dbReference type="NCBI Taxonomy" id="34485"/>
    <lineage>
        <taxon>Eukaryota</taxon>
        <taxon>Fungi</taxon>
        <taxon>Fungi incertae sedis</taxon>
        <taxon>Zoopagomycota</taxon>
        <taxon>Entomophthoromycotina</taxon>
        <taxon>Entomophthoromycetes</taxon>
        <taxon>Entomophthorales</taxon>
        <taxon>Entomophthoraceae</taxon>
        <taxon>Entomophthora</taxon>
    </lineage>
</organism>
<gene>
    <name evidence="1" type="ORF">DSO57_1030538</name>
</gene>
<dbReference type="Proteomes" id="UP001165960">
    <property type="component" value="Unassembled WGS sequence"/>
</dbReference>
<evidence type="ECO:0000313" key="1">
    <source>
        <dbReference type="EMBL" id="KAJ9060484.1"/>
    </source>
</evidence>
<reference evidence="1" key="1">
    <citation type="submission" date="2022-04" db="EMBL/GenBank/DDBJ databases">
        <title>Genome of the entomopathogenic fungus Entomophthora muscae.</title>
        <authorList>
            <person name="Elya C."/>
            <person name="Lovett B.R."/>
            <person name="Lee E."/>
            <person name="Macias A.M."/>
            <person name="Hajek A.E."/>
            <person name="De Bivort B.L."/>
            <person name="Kasson M.T."/>
            <person name="De Fine Licht H.H."/>
            <person name="Stajich J.E."/>
        </authorList>
    </citation>
    <scope>NUCLEOTIDE SEQUENCE</scope>
    <source>
        <strain evidence="1">Berkeley</strain>
    </source>
</reference>
<accession>A0ACC2SDP3</accession>
<sequence>MILWPHKAFWIFLLCCLSGQLQAQAPESPPDPDVLIISSTTTIYENPTGGVLPGPPRSRSFFQKNSGAIIGGSVAGGLALFGAILFVMYKIRQSNRRWEDDEYLKTSANPFKSTLEQYHVGSS</sequence>
<proteinExistence type="predicted"/>
<evidence type="ECO:0000313" key="2">
    <source>
        <dbReference type="Proteomes" id="UP001165960"/>
    </source>
</evidence>
<dbReference type="EMBL" id="QTSX02005181">
    <property type="protein sequence ID" value="KAJ9060484.1"/>
    <property type="molecule type" value="Genomic_DNA"/>
</dbReference>
<comment type="caution">
    <text evidence="1">The sequence shown here is derived from an EMBL/GenBank/DDBJ whole genome shotgun (WGS) entry which is preliminary data.</text>
</comment>
<keyword evidence="2" id="KW-1185">Reference proteome</keyword>